<dbReference type="AlphaFoldDB" id="A0A4P6P621"/>
<dbReference type="RefSeq" id="WP_130603814.1">
    <property type="nucleotide sequence ID" value="NZ_CP034759.1"/>
</dbReference>
<organism evidence="1 2">
    <name type="scientific">Litorilituus sediminis</name>
    <dbReference type="NCBI Taxonomy" id="718192"/>
    <lineage>
        <taxon>Bacteria</taxon>
        <taxon>Pseudomonadati</taxon>
        <taxon>Pseudomonadota</taxon>
        <taxon>Gammaproteobacteria</taxon>
        <taxon>Alteromonadales</taxon>
        <taxon>Colwelliaceae</taxon>
        <taxon>Litorilituus</taxon>
    </lineage>
</organism>
<evidence type="ECO:0000313" key="2">
    <source>
        <dbReference type="Proteomes" id="UP000290244"/>
    </source>
</evidence>
<protein>
    <submittedName>
        <fullName evidence="1">Uncharacterized protein</fullName>
    </submittedName>
</protein>
<name>A0A4P6P621_9GAMM</name>
<dbReference type="Proteomes" id="UP000290244">
    <property type="component" value="Chromosome"/>
</dbReference>
<accession>A0A4P6P621</accession>
<keyword evidence="2" id="KW-1185">Reference proteome</keyword>
<sequence length="140" mass="15388">MNIWKRIAASIAMLALGILAVLAFLFFLLSANVCENQVFAEQLSPNKTYKAVLFQRDCGATTGFSSQVSLLNADSTLANESGNIMVVDGHPDNNAITLTWSSNDELVISQARFSRQYKAEQTWGSFNKISIRYITASNSN</sequence>
<dbReference type="EMBL" id="CP034759">
    <property type="protein sequence ID" value="QBG37146.1"/>
    <property type="molecule type" value="Genomic_DNA"/>
</dbReference>
<evidence type="ECO:0000313" key="1">
    <source>
        <dbReference type="EMBL" id="QBG37146.1"/>
    </source>
</evidence>
<proteinExistence type="predicted"/>
<dbReference type="KEGG" id="lsd:EMK97_16120"/>
<dbReference type="OrthoDB" id="5525900at2"/>
<gene>
    <name evidence="1" type="ORF">EMK97_16120</name>
</gene>
<reference evidence="1 2" key="1">
    <citation type="submission" date="2018-12" db="EMBL/GenBank/DDBJ databases">
        <title>Complete genome of Litorilituus sediminis.</title>
        <authorList>
            <person name="Liu A."/>
            <person name="Rong J."/>
        </authorList>
    </citation>
    <scope>NUCLEOTIDE SEQUENCE [LARGE SCALE GENOMIC DNA]</scope>
    <source>
        <strain evidence="1 2">JCM 17549</strain>
    </source>
</reference>